<feature type="region of interest" description="Disordered" evidence="1">
    <location>
        <begin position="92"/>
        <end position="338"/>
    </location>
</feature>
<feature type="compositionally biased region" description="Basic and acidic residues" evidence="1">
    <location>
        <begin position="102"/>
        <end position="111"/>
    </location>
</feature>
<organism evidence="2 3">
    <name type="scientific">Enhygromyxa salina</name>
    <dbReference type="NCBI Taxonomy" id="215803"/>
    <lineage>
        <taxon>Bacteria</taxon>
        <taxon>Pseudomonadati</taxon>
        <taxon>Myxococcota</taxon>
        <taxon>Polyangia</taxon>
        <taxon>Nannocystales</taxon>
        <taxon>Nannocystaceae</taxon>
        <taxon>Enhygromyxa</taxon>
    </lineage>
</organism>
<dbReference type="EMBL" id="PVNL01000125">
    <property type="protein sequence ID" value="PRP98326.1"/>
    <property type="molecule type" value="Genomic_DNA"/>
</dbReference>
<reference evidence="2 3" key="1">
    <citation type="submission" date="2018-03" db="EMBL/GenBank/DDBJ databases">
        <title>Draft Genome Sequences of the Obligatory Marine Myxobacteria Enhygromyxa salina SWB007.</title>
        <authorList>
            <person name="Poehlein A."/>
            <person name="Moghaddam J.A."/>
            <person name="Harms H."/>
            <person name="Alanjari M."/>
            <person name="Koenig G.M."/>
            <person name="Daniel R."/>
            <person name="Schaeberle T.F."/>
        </authorList>
    </citation>
    <scope>NUCLEOTIDE SEQUENCE [LARGE SCALE GENOMIC DNA]</scope>
    <source>
        <strain evidence="2 3">SWB007</strain>
    </source>
</reference>
<dbReference type="AlphaFoldDB" id="A0A2S9XZQ0"/>
<dbReference type="Proteomes" id="UP000238823">
    <property type="component" value="Unassembled WGS sequence"/>
</dbReference>
<feature type="compositionally biased region" description="Basic and acidic residues" evidence="1">
    <location>
        <begin position="266"/>
        <end position="287"/>
    </location>
</feature>
<protein>
    <submittedName>
        <fullName evidence="2">Uncharacterized protein</fullName>
    </submittedName>
</protein>
<evidence type="ECO:0000313" key="3">
    <source>
        <dbReference type="Proteomes" id="UP000238823"/>
    </source>
</evidence>
<feature type="compositionally biased region" description="Low complexity" evidence="1">
    <location>
        <begin position="44"/>
        <end position="59"/>
    </location>
</feature>
<feature type="compositionally biased region" description="Polar residues" evidence="1">
    <location>
        <begin position="328"/>
        <end position="338"/>
    </location>
</feature>
<evidence type="ECO:0000313" key="2">
    <source>
        <dbReference type="EMBL" id="PRP98326.1"/>
    </source>
</evidence>
<gene>
    <name evidence="2" type="ORF">ENSA7_65870</name>
</gene>
<comment type="caution">
    <text evidence="2">The sequence shown here is derived from an EMBL/GenBank/DDBJ whole genome shotgun (WGS) entry which is preliminary data.</text>
</comment>
<feature type="region of interest" description="Disordered" evidence="1">
    <location>
        <begin position="1"/>
        <end position="66"/>
    </location>
</feature>
<evidence type="ECO:0000256" key="1">
    <source>
        <dbReference type="SAM" id="MobiDB-lite"/>
    </source>
</evidence>
<feature type="compositionally biased region" description="Basic residues" evidence="1">
    <location>
        <begin position="10"/>
        <end position="32"/>
    </location>
</feature>
<proteinExistence type="predicted"/>
<feature type="compositionally biased region" description="Polar residues" evidence="1">
    <location>
        <begin position="222"/>
        <end position="233"/>
    </location>
</feature>
<feature type="compositionally biased region" description="Polar residues" evidence="1">
    <location>
        <begin position="167"/>
        <end position="187"/>
    </location>
</feature>
<sequence length="338" mass="39853">MQRPNEHPQQHGHQRDHHHRRPQRGHVQRRLLHQLTPTRERQQPKLGQQPAEQQQQPWQEQRRGGQATNDLIASLLVRRRILRRDLRPISLQHGHPALHAPPLREHPRSAPREPIQTGRPQRRIDQRNPQQQQARHDRPRDQLNQQRVAPARLTHGVMPREHREQRGNAQQLDTQPHDQQIPSVNTEQRPRPRQQQQRLTLTKRPARGLMRAPTLTREPDHTPQSQQRQQITKPRQMIRDQRSRQRKPPQVIDGIPNPHPRSERRHAHDQQREHAQEPRLAHPRERVAQQQPQRADQQDPDRRSVPQLLDQRRPLIGNQPKQHHGAPSCSTAASPGNP</sequence>
<accession>A0A2S9XZQ0</accession>
<name>A0A2S9XZQ0_9BACT</name>